<dbReference type="OrthoDB" id="9802752at2"/>
<dbReference type="KEGG" id="cli:Clim_2109"/>
<dbReference type="GO" id="GO:0016301">
    <property type="term" value="F:kinase activity"/>
    <property type="evidence" value="ECO:0007669"/>
    <property type="project" value="InterPro"/>
</dbReference>
<sequence length="131" mass="14646">MTWRWLLEGVVMAIHDEQIAEHGGITGVRDAVLLFSALERPKNQAHYGKPSVFDLAAAYAYGIIRNHPFADGNKRTGFLAAYVFLHSNGWELRAREAEAVHVVLALAAGEMDEPGFSNWLENNSVIRENRL</sequence>
<name>B3EGC4_CHLL2</name>
<evidence type="ECO:0000313" key="3">
    <source>
        <dbReference type="Proteomes" id="UP000008841"/>
    </source>
</evidence>
<gene>
    <name evidence="2" type="ordered locus">Clim_2109</name>
</gene>
<dbReference type="eggNOG" id="COG3654">
    <property type="taxonomic scope" value="Bacteria"/>
</dbReference>
<organism evidence="2 3">
    <name type="scientific">Chlorobium limicola (strain DSM 245 / NBRC 103803 / 6330)</name>
    <dbReference type="NCBI Taxonomy" id="290315"/>
    <lineage>
        <taxon>Bacteria</taxon>
        <taxon>Pseudomonadati</taxon>
        <taxon>Chlorobiota</taxon>
        <taxon>Chlorobiia</taxon>
        <taxon>Chlorobiales</taxon>
        <taxon>Chlorobiaceae</taxon>
        <taxon>Chlorobium/Pelodictyon group</taxon>
        <taxon>Chlorobium</taxon>
    </lineage>
</organism>
<dbReference type="InterPro" id="IPR006440">
    <property type="entry name" value="Doc"/>
</dbReference>
<dbReference type="HOGENOM" id="CLU_115697_4_0_10"/>
<dbReference type="NCBIfam" id="TIGR01550">
    <property type="entry name" value="DOC_P1"/>
    <property type="match status" value="1"/>
</dbReference>
<accession>B3EGC4</accession>
<reference evidence="2 3" key="1">
    <citation type="submission" date="2008-05" db="EMBL/GenBank/DDBJ databases">
        <title>Complete sequence of Chlorobium limicola DSM 245.</title>
        <authorList>
            <consortium name="US DOE Joint Genome Institute"/>
            <person name="Lucas S."/>
            <person name="Copeland A."/>
            <person name="Lapidus A."/>
            <person name="Glavina del Rio T."/>
            <person name="Dalin E."/>
            <person name="Tice H."/>
            <person name="Bruce D."/>
            <person name="Goodwin L."/>
            <person name="Pitluck S."/>
            <person name="Schmutz J."/>
            <person name="Larimer F."/>
            <person name="Land M."/>
            <person name="Hauser L."/>
            <person name="Kyrpides N."/>
            <person name="Ovchinnikova G."/>
            <person name="Zhao F."/>
            <person name="Li T."/>
            <person name="Liu Z."/>
            <person name="Overmann J."/>
            <person name="Bryant D.A."/>
            <person name="Richardson P."/>
        </authorList>
    </citation>
    <scope>NUCLEOTIDE SEQUENCE [LARGE SCALE GENOMIC DNA]</scope>
    <source>
        <strain evidence="3">DSM 245 / NBRC 103803 / 6330</strain>
    </source>
</reference>
<dbReference type="InterPro" id="IPR036597">
    <property type="entry name" value="Fido-like_dom_sf"/>
</dbReference>
<dbReference type="InterPro" id="IPR053737">
    <property type="entry name" value="Type_II_TA_Toxin"/>
</dbReference>
<proteinExistence type="predicted"/>
<dbReference type="InterPro" id="IPR003812">
    <property type="entry name" value="Fido"/>
</dbReference>
<dbReference type="Proteomes" id="UP000008841">
    <property type="component" value="Chromosome"/>
</dbReference>
<dbReference type="PANTHER" id="PTHR39426">
    <property type="entry name" value="HOMOLOGY TO DEATH-ON-CURING PROTEIN OF PHAGE P1"/>
    <property type="match status" value="1"/>
</dbReference>
<evidence type="ECO:0000259" key="1">
    <source>
        <dbReference type="PROSITE" id="PS51459"/>
    </source>
</evidence>
<dbReference type="PANTHER" id="PTHR39426:SF1">
    <property type="entry name" value="HOMOLOGY TO DEATH-ON-CURING PROTEIN OF PHAGE P1"/>
    <property type="match status" value="1"/>
</dbReference>
<evidence type="ECO:0000313" key="2">
    <source>
        <dbReference type="EMBL" id="ACD91133.1"/>
    </source>
</evidence>
<feature type="domain" description="Fido" evidence="1">
    <location>
        <begin position="6"/>
        <end position="122"/>
    </location>
</feature>
<dbReference type="AlphaFoldDB" id="B3EGC4"/>
<dbReference type="EMBL" id="CP001097">
    <property type="protein sequence ID" value="ACD91133.1"/>
    <property type="molecule type" value="Genomic_DNA"/>
</dbReference>
<protein>
    <submittedName>
        <fullName evidence="2">Death-on-curing family protein</fullName>
    </submittedName>
</protein>
<dbReference type="Gene3D" id="1.20.120.1870">
    <property type="entry name" value="Fic/DOC protein, Fido domain"/>
    <property type="match status" value="1"/>
</dbReference>
<dbReference type="STRING" id="290315.Clim_2109"/>
<dbReference type="PIRSF" id="PIRSF018297">
    <property type="entry name" value="Doc"/>
    <property type="match status" value="1"/>
</dbReference>
<dbReference type="RefSeq" id="WP_012467002.1">
    <property type="nucleotide sequence ID" value="NC_010803.1"/>
</dbReference>
<dbReference type="Pfam" id="PF02661">
    <property type="entry name" value="Fic"/>
    <property type="match status" value="1"/>
</dbReference>
<dbReference type="SUPFAM" id="SSF140931">
    <property type="entry name" value="Fic-like"/>
    <property type="match status" value="1"/>
</dbReference>
<dbReference type="PROSITE" id="PS51459">
    <property type="entry name" value="FIDO"/>
    <property type="match status" value="1"/>
</dbReference>